<dbReference type="GO" id="GO:0046914">
    <property type="term" value="F:transition metal ion binding"/>
    <property type="evidence" value="ECO:0007669"/>
    <property type="project" value="InterPro"/>
</dbReference>
<dbReference type="Proteomes" id="UP000740329">
    <property type="component" value="Unassembled WGS sequence"/>
</dbReference>
<dbReference type="InterPro" id="IPR007167">
    <property type="entry name" value="Fe-transptr_FeoA-like"/>
</dbReference>
<dbReference type="EMBL" id="JAGGMV010000001">
    <property type="protein sequence ID" value="MBP2200999.1"/>
    <property type="molecule type" value="Genomic_DNA"/>
</dbReference>
<gene>
    <name evidence="3" type="ORF">J3E07_000397</name>
</gene>
<name>A0A8J7RF18_METVO</name>
<feature type="domain" description="Ferrous iron transporter FeoA-like" evidence="2">
    <location>
        <begin position="17"/>
        <end position="89"/>
    </location>
</feature>
<organism evidence="3 4">
    <name type="scientific">Methanococcus voltae</name>
    <dbReference type="NCBI Taxonomy" id="2188"/>
    <lineage>
        <taxon>Archaea</taxon>
        <taxon>Methanobacteriati</taxon>
        <taxon>Methanobacteriota</taxon>
        <taxon>Methanomada group</taxon>
        <taxon>Methanococci</taxon>
        <taxon>Methanococcales</taxon>
        <taxon>Methanococcaceae</taxon>
        <taxon>Methanococcus</taxon>
    </lineage>
</organism>
<dbReference type="Gene3D" id="2.30.30.90">
    <property type="match status" value="1"/>
</dbReference>
<evidence type="ECO:0000256" key="1">
    <source>
        <dbReference type="ARBA" id="ARBA00023004"/>
    </source>
</evidence>
<evidence type="ECO:0000313" key="3">
    <source>
        <dbReference type="EMBL" id="MBP2200999.1"/>
    </source>
</evidence>
<dbReference type="AlphaFoldDB" id="A0A8J7RF18"/>
<evidence type="ECO:0000259" key="2">
    <source>
        <dbReference type="SMART" id="SM00899"/>
    </source>
</evidence>
<dbReference type="Pfam" id="PF04023">
    <property type="entry name" value="FeoA"/>
    <property type="match status" value="1"/>
</dbReference>
<evidence type="ECO:0000313" key="4">
    <source>
        <dbReference type="Proteomes" id="UP000740329"/>
    </source>
</evidence>
<dbReference type="SUPFAM" id="SSF50037">
    <property type="entry name" value="C-terminal domain of transcriptional repressors"/>
    <property type="match status" value="1"/>
</dbReference>
<accession>A0A8J7RF18</accession>
<protein>
    <submittedName>
        <fullName evidence="3">Ferrous iron transport protein A</fullName>
    </submittedName>
</protein>
<proteinExistence type="predicted"/>
<dbReference type="OrthoDB" id="61687at2157"/>
<comment type="caution">
    <text evidence="3">The sequence shown here is derived from an EMBL/GenBank/DDBJ whole genome shotgun (WGS) entry which is preliminary data.</text>
</comment>
<dbReference type="InterPro" id="IPR008988">
    <property type="entry name" value="Transcriptional_repressor_C"/>
</dbReference>
<reference evidence="3" key="1">
    <citation type="submission" date="2021-03" db="EMBL/GenBank/DDBJ databases">
        <title>Genomic Encyclopedia of Type Strains, Phase IV (KMG-V): Genome sequencing to study the core and pangenomes of soil and plant-associated prokaryotes.</title>
        <authorList>
            <person name="Whitman W."/>
        </authorList>
    </citation>
    <scope>NUCLEOTIDE SEQUENCE</scope>
    <source>
        <strain evidence="3">C4</strain>
    </source>
</reference>
<sequence>MIYFGSPIKSNETDELEKLADKSVGKYTILKVDNNAETNSSCRKLSELGIITGKRVKIVINDKKGPLTVVVGNTKVAISRKIANNIYVN</sequence>
<dbReference type="InterPro" id="IPR038157">
    <property type="entry name" value="FeoA_core_dom"/>
</dbReference>
<dbReference type="RefSeq" id="WP_209590475.1">
    <property type="nucleotide sequence ID" value="NZ_JAGGMU010000001.1"/>
</dbReference>
<dbReference type="SMART" id="SM00899">
    <property type="entry name" value="FeoA"/>
    <property type="match status" value="1"/>
</dbReference>
<keyword evidence="1" id="KW-0408">Iron</keyword>